<evidence type="ECO:0000256" key="11">
    <source>
        <dbReference type="ARBA" id="ARBA00022989"/>
    </source>
</evidence>
<organism evidence="17 18">
    <name type="scientific">Metabacillus idriensis</name>
    <dbReference type="NCBI Taxonomy" id="324768"/>
    <lineage>
        <taxon>Bacteria</taxon>
        <taxon>Bacillati</taxon>
        <taxon>Bacillota</taxon>
        <taxon>Bacilli</taxon>
        <taxon>Bacillales</taxon>
        <taxon>Bacillaceae</taxon>
        <taxon>Metabacillus</taxon>
    </lineage>
</organism>
<evidence type="ECO:0000256" key="3">
    <source>
        <dbReference type="ARBA" id="ARBA00012438"/>
    </source>
</evidence>
<keyword evidence="12" id="KW-0902">Two-component regulatory system</keyword>
<evidence type="ECO:0000256" key="9">
    <source>
        <dbReference type="ARBA" id="ARBA00022777"/>
    </source>
</evidence>
<dbReference type="InterPro" id="IPR004358">
    <property type="entry name" value="Sig_transdc_His_kin-like_C"/>
</dbReference>
<feature type="domain" description="HAMP" evidence="16">
    <location>
        <begin position="75"/>
        <end position="127"/>
    </location>
</feature>
<keyword evidence="10" id="KW-0067">ATP-binding</keyword>
<keyword evidence="7 14" id="KW-0812">Transmembrane</keyword>
<dbReference type="Gene3D" id="1.10.287.130">
    <property type="match status" value="1"/>
</dbReference>
<evidence type="ECO:0000256" key="2">
    <source>
        <dbReference type="ARBA" id="ARBA00004651"/>
    </source>
</evidence>
<dbReference type="PROSITE" id="PS50109">
    <property type="entry name" value="HIS_KIN"/>
    <property type="match status" value="1"/>
</dbReference>
<protein>
    <recommendedName>
        <fullName evidence="3">histidine kinase</fullName>
        <ecNumber evidence="3">2.7.13.3</ecNumber>
    </recommendedName>
</protein>
<dbReference type="FunFam" id="3.30.565.10:FF:000006">
    <property type="entry name" value="Sensor histidine kinase WalK"/>
    <property type="match status" value="1"/>
</dbReference>
<proteinExistence type="predicted"/>
<dbReference type="CDD" id="cd06225">
    <property type="entry name" value="HAMP"/>
    <property type="match status" value="1"/>
</dbReference>
<dbReference type="InterPro" id="IPR036097">
    <property type="entry name" value="HisK_dim/P_sf"/>
</dbReference>
<dbReference type="CDD" id="cd00082">
    <property type="entry name" value="HisKA"/>
    <property type="match status" value="1"/>
</dbReference>
<evidence type="ECO:0000256" key="14">
    <source>
        <dbReference type="SAM" id="Phobius"/>
    </source>
</evidence>
<dbReference type="InterPro" id="IPR005467">
    <property type="entry name" value="His_kinase_dom"/>
</dbReference>
<accession>A0A6I2MGZ3</accession>
<comment type="catalytic activity">
    <reaction evidence="1">
        <text>ATP + protein L-histidine = ADP + protein N-phospho-L-histidine.</text>
        <dbReference type="EC" id="2.7.13.3"/>
    </reaction>
</comment>
<evidence type="ECO:0000256" key="4">
    <source>
        <dbReference type="ARBA" id="ARBA00022475"/>
    </source>
</evidence>
<dbReference type="GO" id="GO:0000155">
    <property type="term" value="F:phosphorelay sensor kinase activity"/>
    <property type="evidence" value="ECO:0007669"/>
    <property type="project" value="InterPro"/>
</dbReference>
<dbReference type="InterPro" id="IPR050398">
    <property type="entry name" value="HssS/ArlS-like"/>
</dbReference>
<evidence type="ECO:0000256" key="12">
    <source>
        <dbReference type="ARBA" id="ARBA00023012"/>
    </source>
</evidence>
<dbReference type="SUPFAM" id="SSF47384">
    <property type="entry name" value="Homodimeric domain of signal transducing histidine kinase"/>
    <property type="match status" value="1"/>
</dbReference>
<dbReference type="Gene3D" id="3.30.565.10">
    <property type="entry name" value="Histidine kinase-like ATPase, C-terminal domain"/>
    <property type="match status" value="1"/>
</dbReference>
<dbReference type="InterPro" id="IPR036890">
    <property type="entry name" value="HATPase_C_sf"/>
</dbReference>
<dbReference type="PANTHER" id="PTHR45528:SF8">
    <property type="entry name" value="HISTIDINE KINASE"/>
    <property type="match status" value="1"/>
</dbReference>
<dbReference type="SUPFAM" id="SSF158472">
    <property type="entry name" value="HAMP domain-like"/>
    <property type="match status" value="1"/>
</dbReference>
<dbReference type="EC" id="2.7.13.3" evidence="3"/>
<dbReference type="Proteomes" id="UP000441585">
    <property type="component" value="Unassembled WGS sequence"/>
</dbReference>
<dbReference type="Pfam" id="PF00512">
    <property type="entry name" value="HisKA"/>
    <property type="match status" value="1"/>
</dbReference>
<dbReference type="SMART" id="SM00388">
    <property type="entry name" value="HisKA"/>
    <property type="match status" value="1"/>
</dbReference>
<reference evidence="17 18" key="1">
    <citation type="submission" date="2019-11" db="EMBL/GenBank/DDBJ databases">
        <title>Bacillus idriensis genome.</title>
        <authorList>
            <person name="Konopka E.N."/>
            <person name="Newman J.D."/>
        </authorList>
    </citation>
    <scope>NUCLEOTIDE SEQUENCE [LARGE SCALE GENOMIC DNA]</scope>
    <source>
        <strain evidence="17 18">DSM 19097</strain>
    </source>
</reference>
<evidence type="ECO:0000259" key="16">
    <source>
        <dbReference type="PROSITE" id="PS50885"/>
    </source>
</evidence>
<evidence type="ECO:0000256" key="8">
    <source>
        <dbReference type="ARBA" id="ARBA00022741"/>
    </source>
</evidence>
<dbReference type="PRINTS" id="PR00344">
    <property type="entry name" value="BCTRLSENSOR"/>
</dbReference>
<keyword evidence="18" id="KW-1185">Reference proteome</keyword>
<dbReference type="GO" id="GO:0005524">
    <property type="term" value="F:ATP binding"/>
    <property type="evidence" value="ECO:0007669"/>
    <property type="project" value="UniProtKB-KW"/>
</dbReference>
<gene>
    <name evidence="17" type="ORF">GJU41_20800</name>
</gene>
<dbReference type="EMBL" id="WKKF01000012">
    <property type="protein sequence ID" value="MRX56402.1"/>
    <property type="molecule type" value="Genomic_DNA"/>
</dbReference>
<keyword evidence="5" id="KW-0597">Phosphoprotein</keyword>
<keyword evidence="13 14" id="KW-0472">Membrane</keyword>
<evidence type="ECO:0000256" key="1">
    <source>
        <dbReference type="ARBA" id="ARBA00000085"/>
    </source>
</evidence>
<dbReference type="SMART" id="SM00387">
    <property type="entry name" value="HATPase_c"/>
    <property type="match status" value="1"/>
</dbReference>
<evidence type="ECO:0000313" key="18">
    <source>
        <dbReference type="Proteomes" id="UP000441585"/>
    </source>
</evidence>
<keyword evidence="11 14" id="KW-1133">Transmembrane helix</keyword>
<dbReference type="RefSeq" id="WP_154319463.1">
    <property type="nucleotide sequence ID" value="NZ_CAJGAA010000005.1"/>
</dbReference>
<evidence type="ECO:0000256" key="6">
    <source>
        <dbReference type="ARBA" id="ARBA00022679"/>
    </source>
</evidence>
<keyword evidence="4" id="KW-1003">Cell membrane</keyword>
<dbReference type="PANTHER" id="PTHR45528">
    <property type="entry name" value="SENSOR HISTIDINE KINASE CPXA"/>
    <property type="match status" value="1"/>
</dbReference>
<dbReference type="Pfam" id="PF02518">
    <property type="entry name" value="HATPase_c"/>
    <property type="match status" value="1"/>
</dbReference>
<evidence type="ECO:0000313" key="17">
    <source>
        <dbReference type="EMBL" id="MRX56402.1"/>
    </source>
</evidence>
<dbReference type="Gene3D" id="6.10.340.10">
    <property type="match status" value="1"/>
</dbReference>
<sequence>MSKFWNRLSVKLLFAIAVSFLISLLSLSVFSNILVRYIIVEPLEEMSILQYNLLIFITFTAIIILFIVCFWLLIRKKIVYLNSITEGVQSIANGNLGYAIEVKGKDELSDLGKNINRMSKELQTKFLHEREIERTKNDLITSISHDVRTPLTSIIGYIELLRQRERLSDFDLSTYIETIHAKSQNLKHLIDELFTYNKLTSPDIQINIDEVDLTSVIDQFVGEYIPILEAEGLQVEKTICEETLPVGMDVEKMIRVFDNLMTNASKYSIKPSTIKIRLKQKEDRVLFSISNQVIEAPAQDLDKLFDRFYRADQARKEDGGTGLGLAIAKRIVELHGGSIGAAYDEGWMTFTVEVPL</sequence>
<feature type="transmembrane region" description="Helical" evidence="14">
    <location>
        <begin position="51"/>
        <end position="74"/>
    </location>
</feature>
<evidence type="ECO:0000256" key="10">
    <source>
        <dbReference type="ARBA" id="ARBA00022840"/>
    </source>
</evidence>
<feature type="transmembrane region" description="Helical" evidence="14">
    <location>
        <begin position="12"/>
        <end position="39"/>
    </location>
</feature>
<dbReference type="Pfam" id="PF00672">
    <property type="entry name" value="HAMP"/>
    <property type="match status" value="1"/>
</dbReference>
<keyword evidence="9" id="KW-0418">Kinase</keyword>
<dbReference type="GO" id="GO:0005886">
    <property type="term" value="C:plasma membrane"/>
    <property type="evidence" value="ECO:0007669"/>
    <property type="project" value="UniProtKB-SubCell"/>
</dbReference>
<name>A0A6I2MGZ3_9BACI</name>
<evidence type="ECO:0000256" key="7">
    <source>
        <dbReference type="ARBA" id="ARBA00022692"/>
    </source>
</evidence>
<evidence type="ECO:0000256" key="13">
    <source>
        <dbReference type="ARBA" id="ARBA00023136"/>
    </source>
</evidence>
<keyword evidence="8" id="KW-0547">Nucleotide-binding</keyword>
<comment type="subcellular location">
    <subcellularLocation>
        <location evidence="2">Cell membrane</location>
        <topology evidence="2">Multi-pass membrane protein</topology>
    </subcellularLocation>
</comment>
<dbReference type="CDD" id="cd00075">
    <property type="entry name" value="HATPase"/>
    <property type="match status" value="1"/>
</dbReference>
<dbReference type="SUPFAM" id="SSF55874">
    <property type="entry name" value="ATPase domain of HSP90 chaperone/DNA topoisomerase II/histidine kinase"/>
    <property type="match status" value="1"/>
</dbReference>
<evidence type="ECO:0000259" key="15">
    <source>
        <dbReference type="PROSITE" id="PS50109"/>
    </source>
</evidence>
<dbReference type="InterPro" id="IPR003661">
    <property type="entry name" value="HisK_dim/P_dom"/>
</dbReference>
<dbReference type="InterPro" id="IPR003594">
    <property type="entry name" value="HATPase_dom"/>
</dbReference>
<dbReference type="SMART" id="SM00304">
    <property type="entry name" value="HAMP"/>
    <property type="match status" value="1"/>
</dbReference>
<dbReference type="InterPro" id="IPR003660">
    <property type="entry name" value="HAMP_dom"/>
</dbReference>
<keyword evidence="6" id="KW-0808">Transferase</keyword>
<dbReference type="AlphaFoldDB" id="A0A6I2MGZ3"/>
<comment type="caution">
    <text evidence="17">The sequence shown here is derived from an EMBL/GenBank/DDBJ whole genome shotgun (WGS) entry which is preliminary data.</text>
</comment>
<evidence type="ECO:0000256" key="5">
    <source>
        <dbReference type="ARBA" id="ARBA00022553"/>
    </source>
</evidence>
<feature type="domain" description="Histidine kinase" evidence="15">
    <location>
        <begin position="142"/>
        <end position="356"/>
    </location>
</feature>
<dbReference type="PROSITE" id="PS50885">
    <property type="entry name" value="HAMP"/>
    <property type="match status" value="1"/>
</dbReference>